<organism evidence="1 2">
    <name type="scientific">Araneus ventricosus</name>
    <name type="common">Orbweaver spider</name>
    <name type="synonym">Epeira ventricosa</name>
    <dbReference type="NCBI Taxonomy" id="182803"/>
    <lineage>
        <taxon>Eukaryota</taxon>
        <taxon>Metazoa</taxon>
        <taxon>Ecdysozoa</taxon>
        <taxon>Arthropoda</taxon>
        <taxon>Chelicerata</taxon>
        <taxon>Arachnida</taxon>
        <taxon>Araneae</taxon>
        <taxon>Araneomorphae</taxon>
        <taxon>Entelegynae</taxon>
        <taxon>Araneoidea</taxon>
        <taxon>Araneidae</taxon>
        <taxon>Araneus</taxon>
    </lineage>
</organism>
<dbReference type="EMBL" id="BGPR01002810">
    <property type="protein sequence ID" value="GBM79227.1"/>
    <property type="molecule type" value="Genomic_DNA"/>
</dbReference>
<keyword evidence="2" id="KW-1185">Reference proteome</keyword>
<reference evidence="1 2" key="1">
    <citation type="journal article" date="2019" name="Sci. Rep.">
        <title>Orb-weaving spider Araneus ventricosus genome elucidates the spidroin gene catalogue.</title>
        <authorList>
            <person name="Kono N."/>
            <person name="Nakamura H."/>
            <person name="Ohtoshi R."/>
            <person name="Moran D.A.P."/>
            <person name="Shinohara A."/>
            <person name="Yoshida Y."/>
            <person name="Fujiwara M."/>
            <person name="Mori M."/>
            <person name="Tomita M."/>
            <person name="Arakawa K."/>
        </authorList>
    </citation>
    <scope>NUCLEOTIDE SEQUENCE [LARGE SCALE GENOMIC DNA]</scope>
</reference>
<dbReference type="Proteomes" id="UP000499080">
    <property type="component" value="Unassembled WGS sequence"/>
</dbReference>
<protein>
    <submittedName>
        <fullName evidence="1">Uncharacterized protein</fullName>
    </submittedName>
</protein>
<comment type="caution">
    <text evidence="1">The sequence shown here is derived from an EMBL/GenBank/DDBJ whole genome shotgun (WGS) entry which is preliminary data.</text>
</comment>
<proteinExistence type="predicted"/>
<gene>
    <name evidence="1" type="ORF">AVEN_250864_1</name>
</gene>
<accession>A0A4Y2INE5</accession>
<dbReference type="AlphaFoldDB" id="A0A4Y2INE5"/>
<evidence type="ECO:0000313" key="1">
    <source>
        <dbReference type="EMBL" id="GBM79227.1"/>
    </source>
</evidence>
<sequence>MEHHHRISLSLCYFQHLGRIVLSIDPFHKSSDLTLCDYLCGGILEVECVPQKTAIIGRCHPPTCVCHASRKVAQCCARCRAKSDSCAVE</sequence>
<name>A0A4Y2INE5_ARAVE</name>
<evidence type="ECO:0000313" key="2">
    <source>
        <dbReference type="Proteomes" id="UP000499080"/>
    </source>
</evidence>